<accession>A0A9Q2NXT5</accession>
<dbReference type="AlphaFoldDB" id="A0A9Q2NXT5"/>
<evidence type="ECO:0008006" key="5">
    <source>
        <dbReference type="Google" id="ProtNLM"/>
    </source>
</evidence>
<comment type="caution">
    <text evidence="1">The sequence shown here is derived from an EMBL/GenBank/DDBJ whole genome shotgun (WGS) entry which is preliminary data.</text>
</comment>
<organism evidence="1 3">
    <name type="scientific">Marivita cryptomonadis</name>
    <dbReference type="NCBI Taxonomy" id="505252"/>
    <lineage>
        <taxon>Bacteria</taxon>
        <taxon>Pseudomonadati</taxon>
        <taxon>Pseudomonadota</taxon>
        <taxon>Alphaproteobacteria</taxon>
        <taxon>Rhodobacterales</taxon>
        <taxon>Roseobacteraceae</taxon>
        <taxon>Marivita</taxon>
    </lineage>
</organism>
<dbReference type="OrthoDB" id="7873775at2"/>
<keyword evidence="4" id="KW-1185">Reference proteome</keyword>
<gene>
    <name evidence="1" type="ORF">JQX41_16540</name>
    <name evidence="2" type="ORF">JQX48_16120</name>
</gene>
<dbReference type="SUPFAM" id="SSF47226">
    <property type="entry name" value="Histidine-containing phosphotransfer domain, HPT domain"/>
    <property type="match status" value="1"/>
</dbReference>
<dbReference type="InterPro" id="IPR036641">
    <property type="entry name" value="HPT_dom_sf"/>
</dbReference>
<dbReference type="GeneID" id="62641572"/>
<evidence type="ECO:0000313" key="3">
    <source>
        <dbReference type="Proteomes" id="UP000755667"/>
    </source>
</evidence>
<dbReference type="Gene3D" id="1.20.120.160">
    <property type="entry name" value="HPT domain"/>
    <property type="match status" value="1"/>
</dbReference>
<dbReference type="GO" id="GO:0000160">
    <property type="term" value="P:phosphorelay signal transduction system"/>
    <property type="evidence" value="ECO:0007669"/>
    <property type="project" value="InterPro"/>
</dbReference>
<name>A0A9Q2NXT5_9RHOB</name>
<dbReference type="RefSeq" id="WP_138488253.1">
    <property type="nucleotide sequence ID" value="NZ_JAFBWU010000011.1"/>
</dbReference>
<dbReference type="Proteomes" id="UP000809440">
    <property type="component" value="Unassembled WGS sequence"/>
</dbReference>
<evidence type="ECO:0000313" key="4">
    <source>
        <dbReference type="Proteomes" id="UP000809440"/>
    </source>
</evidence>
<evidence type="ECO:0000313" key="2">
    <source>
        <dbReference type="EMBL" id="MBM2418512.1"/>
    </source>
</evidence>
<proteinExistence type="predicted"/>
<dbReference type="Proteomes" id="UP000755667">
    <property type="component" value="Unassembled WGS sequence"/>
</dbReference>
<sequence>MMQKISVLHPRDTAYFDEDTLTGLSRDLGPSVAENILCRALEDIALRFVQIRTDYTSGNHQALRKSVHAVIPIAAQIGLPGLSQIGRDVLICVDQADPVALAATLCRFLRWGETAMSCADMGLDLSL</sequence>
<dbReference type="EMBL" id="JAFBXF010000011">
    <property type="protein sequence ID" value="MBM2418512.1"/>
    <property type="molecule type" value="Genomic_DNA"/>
</dbReference>
<protein>
    <recommendedName>
        <fullName evidence="5">HPt domain-containing protein</fullName>
    </recommendedName>
</protein>
<evidence type="ECO:0000313" key="1">
    <source>
        <dbReference type="EMBL" id="MBM2413928.1"/>
    </source>
</evidence>
<reference evidence="1 4" key="1">
    <citation type="submission" date="2021-01" db="EMBL/GenBank/DDBJ databases">
        <title>Diatom-associated Roseobacters Show Island Model of Population Structure.</title>
        <authorList>
            <person name="Qu L."/>
            <person name="Feng X."/>
            <person name="Chen Y."/>
            <person name="Li L."/>
            <person name="Wang X."/>
            <person name="Hu Z."/>
            <person name="Wang H."/>
            <person name="Luo H."/>
        </authorList>
    </citation>
    <scope>NUCLEOTIDE SEQUENCE</scope>
    <source>
        <strain evidence="2 4">CC28-63</strain>
        <strain evidence="1">CC28-69</strain>
    </source>
</reference>
<dbReference type="EMBL" id="JAFBXE010000011">
    <property type="protein sequence ID" value="MBM2413928.1"/>
    <property type="molecule type" value="Genomic_DNA"/>
</dbReference>